<proteinExistence type="inferred from homology"/>
<feature type="domain" description="Core-binding (CB)" evidence="6">
    <location>
        <begin position="2"/>
        <end position="82"/>
    </location>
</feature>
<dbReference type="InterPro" id="IPR002104">
    <property type="entry name" value="Integrase_catalytic"/>
</dbReference>
<protein>
    <submittedName>
        <fullName evidence="7">Tyrosine-type recombinase/integrase</fullName>
    </submittedName>
</protein>
<dbReference type="PANTHER" id="PTHR30349">
    <property type="entry name" value="PHAGE INTEGRASE-RELATED"/>
    <property type="match status" value="1"/>
</dbReference>
<evidence type="ECO:0000256" key="2">
    <source>
        <dbReference type="ARBA" id="ARBA00023125"/>
    </source>
</evidence>
<evidence type="ECO:0000313" key="8">
    <source>
        <dbReference type="Proteomes" id="UP001501495"/>
    </source>
</evidence>
<dbReference type="EMBL" id="BAAAZH010000012">
    <property type="protein sequence ID" value="GAA4117296.1"/>
    <property type="molecule type" value="Genomic_DNA"/>
</dbReference>
<gene>
    <name evidence="7" type="ORF">GCM10022215_17780</name>
</gene>
<dbReference type="InterPro" id="IPR010998">
    <property type="entry name" value="Integrase_recombinase_N"/>
</dbReference>
<keyword evidence="3" id="KW-0233">DNA recombination</keyword>
<dbReference type="InterPro" id="IPR013762">
    <property type="entry name" value="Integrase-like_cat_sf"/>
</dbReference>
<dbReference type="Pfam" id="PF00589">
    <property type="entry name" value="Phage_integrase"/>
    <property type="match status" value="1"/>
</dbReference>
<accession>A0ABP7XHJ1</accession>
<evidence type="ECO:0000259" key="6">
    <source>
        <dbReference type="PROSITE" id="PS51900"/>
    </source>
</evidence>
<dbReference type="PROSITE" id="PS51898">
    <property type="entry name" value="TYR_RECOMBINASE"/>
    <property type="match status" value="1"/>
</dbReference>
<evidence type="ECO:0000259" key="5">
    <source>
        <dbReference type="PROSITE" id="PS51898"/>
    </source>
</evidence>
<sequence>MTITLTELARWEAWMRAANRSEETIRLRTYHVRRVMTDLGIDPWSATPEDLVRFLSAKSTGWKPATLRSYRASLRAFYAWAQATGHRQDNPAALTPAVNVPRSLPRPLPETILTEALRAADVRVRLMLLLSSVCGLRRGELARLRREDVVEDLDETGARRHVLLVRGKGGKERMVPVPTSIAGPILRGPAGYVFTSEAWGMAGRPLTPAHIGRLVSAALPDGWTCHTLRHRCATVALEITKDLRAVQELLGHAKPETTAIYTLVRVNRIRAAVAATSSMTPTVDYDEVA</sequence>
<dbReference type="PROSITE" id="PS51900">
    <property type="entry name" value="CB"/>
    <property type="match status" value="1"/>
</dbReference>
<feature type="domain" description="Tyr recombinase" evidence="5">
    <location>
        <begin position="103"/>
        <end position="274"/>
    </location>
</feature>
<evidence type="ECO:0000256" key="3">
    <source>
        <dbReference type="ARBA" id="ARBA00023172"/>
    </source>
</evidence>
<organism evidence="7 8">
    <name type="scientific">Nocardioides fonticola</name>
    <dbReference type="NCBI Taxonomy" id="450363"/>
    <lineage>
        <taxon>Bacteria</taxon>
        <taxon>Bacillati</taxon>
        <taxon>Actinomycetota</taxon>
        <taxon>Actinomycetes</taxon>
        <taxon>Propionibacteriales</taxon>
        <taxon>Nocardioidaceae</taxon>
        <taxon>Nocardioides</taxon>
    </lineage>
</organism>
<reference evidence="8" key="1">
    <citation type="journal article" date="2019" name="Int. J. Syst. Evol. Microbiol.">
        <title>The Global Catalogue of Microorganisms (GCM) 10K type strain sequencing project: providing services to taxonomists for standard genome sequencing and annotation.</title>
        <authorList>
            <consortium name="The Broad Institute Genomics Platform"/>
            <consortium name="The Broad Institute Genome Sequencing Center for Infectious Disease"/>
            <person name="Wu L."/>
            <person name="Ma J."/>
        </authorList>
    </citation>
    <scope>NUCLEOTIDE SEQUENCE [LARGE SCALE GENOMIC DNA]</scope>
    <source>
        <strain evidence="8">JCM 16703</strain>
    </source>
</reference>
<dbReference type="InterPro" id="IPR044068">
    <property type="entry name" value="CB"/>
</dbReference>
<dbReference type="Proteomes" id="UP001501495">
    <property type="component" value="Unassembled WGS sequence"/>
</dbReference>
<evidence type="ECO:0000256" key="1">
    <source>
        <dbReference type="ARBA" id="ARBA00008857"/>
    </source>
</evidence>
<evidence type="ECO:0000256" key="4">
    <source>
        <dbReference type="PROSITE-ProRule" id="PRU01248"/>
    </source>
</evidence>
<dbReference type="InterPro" id="IPR011010">
    <property type="entry name" value="DNA_brk_join_enz"/>
</dbReference>
<comment type="similarity">
    <text evidence="1">Belongs to the 'phage' integrase family.</text>
</comment>
<dbReference type="PANTHER" id="PTHR30349:SF64">
    <property type="entry name" value="PROPHAGE INTEGRASE INTD-RELATED"/>
    <property type="match status" value="1"/>
</dbReference>
<dbReference type="InterPro" id="IPR050090">
    <property type="entry name" value="Tyrosine_recombinase_XerCD"/>
</dbReference>
<dbReference type="SUPFAM" id="SSF56349">
    <property type="entry name" value="DNA breaking-rejoining enzymes"/>
    <property type="match status" value="1"/>
</dbReference>
<evidence type="ECO:0000313" key="7">
    <source>
        <dbReference type="EMBL" id="GAA4117296.1"/>
    </source>
</evidence>
<dbReference type="Gene3D" id="1.10.150.130">
    <property type="match status" value="1"/>
</dbReference>
<name>A0ABP7XHJ1_9ACTN</name>
<comment type="caution">
    <text evidence="7">The sequence shown here is derived from an EMBL/GenBank/DDBJ whole genome shotgun (WGS) entry which is preliminary data.</text>
</comment>
<keyword evidence="2 4" id="KW-0238">DNA-binding</keyword>
<dbReference type="Gene3D" id="1.10.443.10">
    <property type="entry name" value="Intergrase catalytic core"/>
    <property type="match status" value="1"/>
</dbReference>
<keyword evidence="8" id="KW-1185">Reference proteome</keyword>